<dbReference type="InterPro" id="IPR017939">
    <property type="entry name" value="G-Glutamylcylcotransferase"/>
</dbReference>
<evidence type="ECO:0000256" key="2">
    <source>
        <dbReference type="ARBA" id="ARBA00023239"/>
    </source>
</evidence>
<comment type="caution">
    <text evidence="5">The sequence shown here is derived from an EMBL/GenBank/DDBJ whole genome shotgun (WGS) entry which is preliminary data.</text>
</comment>
<dbReference type="Gene3D" id="3.10.490.10">
    <property type="entry name" value="Gamma-glutamyl cyclotransferase-like"/>
    <property type="match status" value="1"/>
</dbReference>
<feature type="active site" description="Proton acceptor" evidence="3">
    <location>
        <position position="101"/>
    </location>
</feature>
<evidence type="ECO:0000256" key="4">
    <source>
        <dbReference type="PIRSR" id="PIRSR617939-2"/>
    </source>
</evidence>
<evidence type="ECO:0000313" key="5">
    <source>
        <dbReference type="EMBL" id="TRY63782.1"/>
    </source>
</evidence>
<keyword evidence="2" id="KW-0456">Lyase</keyword>
<evidence type="ECO:0000256" key="3">
    <source>
        <dbReference type="PIRSR" id="PIRSR617939-1"/>
    </source>
</evidence>
<dbReference type="InterPro" id="IPR036568">
    <property type="entry name" value="GGCT-like_sf"/>
</dbReference>
<dbReference type="Proteomes" id="UP000318571">
    <property type="component" value="Chromosome 10"/>
</dbReference>
<sequence>MINPCSNLSVQSLKKKKMRGKDTFLYFAFGSNLLTRRIHVQNQSAKAVGVAMLKDHELDFRLPSKRWHGCAATVIPCPGKRVWGVLWELKNEDLQSLDDQEGVSLNIYRRLSVKVHSQDGSEEFHPYTYRVRDEMMIPKTADCRPSKVYKNIMIEGGKENGLPSDYIQELIDIEDNGYDGPVEVKLALNLKMEQNENSSS</sequence>
<dbReference type="OMA" id="YFHYPVE"/>
<dbReference type="CDD" id="cd06661">
    <property type="entry name" value="GGCT_like"/>
    <property type="match status" value="1"/>
</dbReference>
<dbReference type="SUPFAM" id="SSF110857">
    <property type="entry name" value="Gamma-glutamyl cyclotransferase-like"/>
    <property type="match status" value="1"/>
</dbReference>
<gene>
    <name evidence="5" type="ORF">TCAL_03568</name>
</gene>
<evidence type="ECO:0000256" key="1">
    <source>
        <dbReference type="ARBA" id="ARBA00012346"/>
    </source>
</evidence>
<feature type="binding site" evidence="4">
    <location>
        <position position="149"/>
    </location>
    <ligand>
        <name>substrate</name>
    </ligand>
</feature>
<name>A0A553NEA6_TIGCA</name>
<evidence type="ECO:0000313" key="6">
    <source>
        <dbReference type="Proteomes" id="UP000318571"/>
    </source>
</evidence>
<dbReference type="PANTHER" id="PTHR12935:SF0">
    <property type="entry name" value="GAMMA-GLUTAMYLCYCLOTRANSFERASE"/>
    <property type="match status" value="1"/>
</dbReference>
<dbReference type="InterPro" id="IPR013024">
    <property type="entry name" value="GGCT-like"/>
</dbReference>
<accession>A0A553NEA6</accession>
<keyword evidence="6" id="KW-1185">Reference proteome</keyword>
<reference evidence="5 6" key="1">
    <citation type="journal article" date="2018" name="Nat. Ecol. Evol.">
        <title>Genomic signatures of mitonuclear coevolution across populations of Tigriopus californicus.</title>
        <authorList>
            <person name="Barreto F.S."/>
            <person name="Watson E.T."/>
            <person name="Lima T.G."/>
            <person name="Willett C.S."/>
            <person name="Edmands S."/>
            <person name="Li W."/>
            <person name="Burton R.S."/>
        </authorList>
    </citation>
    <scope>NUCLEOTIDE SEQUENCE [LARGE SCALE GENOMIC DNA]</scope>
    <source>
        <strain evidence="5 6">San Diego</strain>
    </source>
</reference>
<dbReference type="EC" id="4.3.2.9" evidence="1"/>
<dbReference type="STRING" id="6832.A0A553NEA6"/>
<dbReference type="EMBL" id="VCGU01000458">
    <property type="protein sequence ID" value="TRY63782.1"/>
    <property type="molecule type" value="Genomic_DNA"/>
</dbReference>
<dbReference type="AlphaFoldDB" id="A0A553NEA6"/>
<dbReference type="PANTHER" id="PTHR12935">
    <property type="entry name" value="GAMMA-GLUTAMYLCYCLOTRANSFERASE"/>
    <property type="match status" value="1"/>
</dbReference>
<proteinExistence type="predicted"/>
<feature type="binding site" evidence="4">
    <location>
        <begin position="26"/>
        <end position="31"/>
    </location>
    <ligand>
        <name>substrate</name>
    </ligand>
</feature>
<protein>
    <recommendedName>
        <fullName evidence="1">gamma-glutamylcyclotransferase</fullName>
        <ecNumber evidence="1">4.3.2.9</ecNumber>
    </recommendedName>
</protein>
<dbReference type="OrthoDB" id="2924818at2759"/>
<dbReference type="GO" id="GO:0003839">
    <property type="term" value="F:gamma-glutamylcyclotransferase activity"/>
    <property type="evidence" value="ECO:0007669"/>
    <property type="project" value="UniProtKB-EC"/>
</dbReference>
<dbReference type="Pfam" id="PF13772">
    <property type="entry name" value="AIG2_2"/>
    <property type="match status" value="1"/>
</dbReference>
<organism evidence="5 6">
    <name type="scientific">Tigriopus californicus</name>
    <name type="common">Marine copepod</name>
    <dbReference type="NCBI Taxonomy" id="6832"/>
    <lineage>
        <taxon>Eukaryota</taxon>
        <taxon>Metazoa</taxon>
        <taxon>Ecdysozoa</taxon>
        <taxon>Arthropoda</taxon>
        <taxon>Crustacea</taxon>
        <taxon>Multicrustacea</taxon>
        <taxon>Hexanauplia</taxon>
        <taxon>Copepoda</taxon>
        <taxon>Harpacticoida</taxon>
        <taxon>Harpacticidae</taxon>
        <taxon>Tigriopus</taxon>
    </lineage>
</organism>